<proteinExistence type="predicted"/>
<dbReference type="InterPro" id="IPR015943">
    <property type="entry name" value="WD40/YVTN_repeat-like_dom_sf"/>
</dbReference>
<comment type="caution">
    <text evidence="1">The sequence shown here is derived from an EMBL/GenBank/DDBJ whole genome shotgun (WGS) entry which is preliminary data.</text>
</comment>
<gene>
    <name evidence="1" type="ORF">FHR38_001406</name>
</gene>
<dbReference type="Proteomes" id="UP000578819">
    <property type="component" value="Unassembled WGS sequence"/>
</dbReference>
<evidence type="ECO:0000313" key="1">
    <source>
        <dbReference type="EMBL" id="MBB4957673.1"/>
    </source>
</evidence>
<name>A0A7W7SMW2_9ACTN</name>
<accession>A0A7W7SMW2</accession>
<reference evidence="1 2" key="1">
    <citation type="submission" date="2020-08" db="EMBL/GenBank/DDBJ databases">
        <title>Sequencing the genomes of 1000 actinobacteria strains.</title>
        <authorList>
            <person name="Klenk H.-P."/>
        </authorList>
    </citation>
    <scope>NUCLEOTIDE SEQUENCE [LARGE SCALE GENOMIC DNA]</scope>
    <source>
        <strain evidence="1 2">DSM 45886</strain>
    </source>
</reference>
<evidence type="ECO:0000313" key="2">
    <source>
        <dbReference type="Proteomes" id="UP000578819"/>
    </source>
</evidence>
<dbReference type="AlphaFoldDB" id="A0A7W7SMW2"/>
<keyword evidence="2" id="KW-1185">Reference proteome</keyword>
<dbReference type="SUPFAM" id="SSF82171">
    <property type="entry name" value="DPP6 N-terminal domain-like"/>
    <property type="match status" value="1"/>
</dbReference>
<protein>
    <submittedName>
        <fullName evidence="1">WD40 repeat protein</fullName>
    </submittedName>
</protein>
<organism evidence="1 2">
    <name type="scientific">Micromonospora polyrhachis</name>
    <dbReference type="NCBI Taxonomy" id="1282883"/>
    <lineage>
        <taxon>Bacteria</taxon>
        <taxon>Bacillati</taxon>
        <taxon>Actinomycetota</taxon>
        <taxon>Actinomycetes</taxon>
        <taxon>Micromonosporales</taxon>
        <taxon>Micromonosporaceae</taxon>
        <taxon>Micromonospora</taxon>
    </lineage>
</organism>
<dbReference type="EMBL" id="JACHJW010000001">
    <property type="protein sequence ID" value="MBB4957673.1"/>
    <property type="molecule type" value="Genomic_DNA"/>
</dbReference>
<sequence length="409" mass="44782">MRQDEITLVHPEPPKPRYVRLAVDGPRFERTSWAGNGKARHGGKTYASESAARLATERETIKRMQEGFVLLRGPDDVTPGGIVMQCAVPNRGASDFFDLHPDGHTLAVGTMLHQGYGAEIHLIDIRTGRRQPVHAEPVTNEQTFIHAVLFDADGRGIVYAVNGETRYLDLDTGASTVIASYRQFTTARFNPFRLRPAWDQARNRLLVFHTDDVVRVLDAAGNHLLEVPTRDRPECQAGALSRSGRLLALSYELLETEIWDVDTGELLATHPFPVPFDRSASGLGLRTVGFDPTELLVVAEGGYAEGPAAMSVESGELEWAIHDPYRTDRWGTCHSWSYSPDGRLLAVGGHGRVELRDADTRELAPDQLSPSSTGHTRRVVFSTDGKLIVAGGGTGRISVHLAGQPTTTP</sequence>
<dbReference type="RefSeq" id="WP_184533837.1">
    <property type="nucleotide sequence ID" value="NZ_JACHJW010000001.1"/>
</dbReference>
<dbReference type="Gene3D" id="2.130.10.10">
    <property type="entry name" value="YVTN repeat-like/Quinoprotein amine dehydrogenase"/>
    <property type="match status" value="2"/>
</dbReference>